<evidence type="ECO:0000313" key="3">
    <source>
        <dbReference type="Proteomes" id="UP000398389"/>
    </source>
</evidence>
<feature type="region of interest" description="Disordered" evidence="1">
    <location>
        <begin position="281"/>
        <end position="306"/>
    </location>
</feature>
<dbReference type="EMBL" id="CABVLU010000003">
    <property type="protein sequence ID" value="VVT53739.1"/>
    <property type="molecule type" value="Genomic_DNA"/>
</dbReference>
<evidence type="ECO:0000256" key="1">
    <source>
        <dbReference type="SAM" id="MobiDB-lite"/>
    </source>
</evidence>
<feature type="compositionally biased region" description="Polar residues" evidence="1">
    <location>
        <begin position="183"/>
        <end position="204"/>
    </location>
</feature>
<dbReference type="RefSeq" id="XP_031854332.1">
    <property type="nucleotide sequence ID" value="XM_031998441.1"/>
</dbReference>
<dbReference type="AlphaFoldDB" id="A0A5E8BT41"/>
<gene>
    <name evidence="2" type="ORF">SAPINGB_P003725</name>
</gene>
<reference evidence="2 3" key="1">
    <citation type="submission" date="2019-09" db="EMBL/GenBank/DDBJ databases">
        <authorList>
            <person name="Brejova B."/>
        </authorList>
    </citation>
    <scope>NUCLEOTIDE SEQUENCE [LARGE SCALE GENOMIC DNA]</scope>
</reference>
<feature type="region of interest" description="Disordered" evidence="1">
    <location>
        <begin position="158"/>
        <end position="204"/>
    </location>
</feature>
<dbReference type="Proteomes" id="UP000398389">
    <property type="component" value="Unassembled WGS sequence"/>
</dbReference>
<evidence type="ECO:0000313" key="2">
    <source>
        <dbReference type="EMBL" id="VVT53739.1"/>
    </source>
</evidence>
<accession>A0A5E8BT41</accession>
<proteinExistence type="predicted"/>
<sequence>MKKLPLKFSRNGGSAPVVDDEYSNNIDKHTSNFHHSKIKTHHRSTTQDIMKEMNERAKSILESTSFDSTPKKLSTSPSSSPLALASVSAKLSSRNFNKHSQRYFKAHQKGFAKMEGIDQHYTVNSGNGTRQIHVQDRNFSERLGKRINLNSNLPKHSILNSSPSPKYCEKSCTDKPDLKTPSHLRTTPLNLLNQTPEQDSPKRLSNQLILSSSKRRRVSEIGHMQEMENSNSILEYDQNSLFSRSNLRSGVNLDYKESCLPNQSKPDIRVNTLKPSLQVNTSNLTLSPTKPCTNKSHIRSISPTPCPHRDFSPDLPSTHQEDLQKLRLSRPTLKIQKQSFPTKNMREPFQSLRTNCKIPSNSNLRRIESNEHLAVTKTRQKTLLPSTSSIKPIVSSANFNTSASIHTGNHDQVIRRTPSLNVLTSSSKNYSSHPSKIPISSSSMALSSFNNLGVSMIPLKTHGTTQASYAYSGSSESSSLPSPSSSLIPSLSASVLPYPSRLERSKYFTKSTPNLSKSSWNNNNTQGITGSTLRYTSGRNRCVSSNK</sequence>
<feature type="compositionally biased region" description="Basic and acidic residues" evidence="1">
    <location>
        <begin position="167"/>
        <end position="180"/>
    </location>
</feature>
<feature type="region of interest" description="Disordered" evidence="1">
    <location>
        <begin position="513"/>
        <end position="547"/>
    </location>
</feature>
<protein>
    <submittedName>
        <fullName evidence="2">Uncharacterized protein</fullName>
    </submittedName>
</protein>
<dbReference type="GeneID" id="43582541"/>
<feature type="compositionally biased region" description="Polar residues" evidence="1">
    <location>
        <begin position="281"/>
        <end position="303"/>
    </location>
</feature>
<organism evidence="2 3">
    <name type="scientific">Magnusiomyces paraingens</name>
    <dbReference type="NCBI Taxonomy" id="2606893"/>
    <lineage>
        <taxon>Eukaryota</taxon>
        <taxon>Fungi</taxon>
        <taxon>Dikarya</taxon>
        <taxon>Ascomycota</taxon>
        <taxon>Saccharomycotina</taxon>
        <taxon>Dipodascomycetes</taxon>
        <taxon>Dipodascales</taxon>
        <taxon>Dipodascaceae</taxon>
        <taxon>Magnusiomyces</taxon>
    </lineage>
</organism>
<keyword evidence="3" id="KW-1185">Reference proteome</keyword>
<feature type="region of interest" description="Disordered" evidence="1">
    <location>
        <begin position="1"/>
        <end position="20"/>
    </location>
</feature>
<name>A0A5E8BT41_9ASCO</name>